<protein>
    <submittedName>
        <fullName evidence="2">Uncharacterized protein</fullName>
    </submittedName>
</protein>
<feature type="region of interest" description="Disordered" evidence="1">
    <location>
        <begin position="74"/>
        <end position="94"/>
    </location>
</feature>
<dbReference type="Proteomes" id="UP001281761">
    <property type="component" value="Unassembled WGS sequence"/>
</dbReference>
<sequence length="124" mass="14279">MTSIVDIWVRTSFIEHCQHTLQHLYFVSRLYEHTFHPYQSFTYLILIACPFKESVDEWTILLIENTLEVMIEPDKMKGSEDPTTELDGDDADLAGGNGGAHARLGFMKMISLEFSWKENAMFSV</sequence>
<dbReference type="EMBL" id="JARBJD010000019">
    <property type="protein sequence ID" value="KAK2960893.1"/>
    <property type="molecule type" value="Genomic_DNA"/>
</dbReference>
<name>A0ABQ9YB35_9EUKA</name>
<reference evidence="2 3" key="1">
    <citation type="journal article" date="2022" name="bioRxiv">
        <title>Genomics of Preaxostyla Flagellates Illuminates Evolutionary Transitions and the Path Towards Mitochondrial Loss.</title>
        <authorList>
            <person name="Novak L.V.F."/>
            <person name="Treitli S.C."/>
            <person name="Pyrih J."/>
            <person name="Halakuc P."/>
            <person name="Pipaliya S.V."/>
            <person name="Vacek V."/>
            <person name="Brzon O."/>
            <person name="Soukal P."/>
            <person name="Eme L."/>
            <person name="Dacks J.B."/>
            <person name="Karnkowska A."/>
            <person name="Elias M."/>
            <person name="Hampl V."/>
        </authorList>
    </citation>
    <scope>NUCLEOTIDE SEQUENCE [LARGE SCALE GENOMIC DNA]</scope>
    <source>
        <strain evidence="2">NAU3</strain>
        <tissue evidence="2">Gut</tissue>
    </source>
</reference>
<proteinExistence type="predicted"/>
<organism evidence="2 3">
    <name type="scientific">Blattamonas nauphoetae</name>
    <dbReference type="NCBI Taxonomy" id="2049346"/>
    <lineage>
        <taxon>Eukaryota</taxon>
        <taxon>Metamonada</taxon>
        <taxon>Preaxostyla</taxon>
        <taxon>Oxymonadida</taxon>
        <taxon>Blattamonas</taxon>
    </lineage>
</organism>
<evidence type="ECO:0000313" key="2">
    <source>
        <dbReference type="EMBL" id="KAK2960893.1"/>
    </source>
</evidence>
<evidence type="ECO:0000313" key="3">
    <source>
        <dbReference type="Proteomes" id="UP001281761"/>
    </source>
</evidence>
<evidence type="ECO:0000256" key="1">
    <source>
        <dbReference type="SAM" id="MobiDB-lite"/>
    </source>
</evidence>
<gene>
    <name evidence="2" type="ORF">BLNAU_3980</name>
</gene>
<keyword evidence="3" id="KW-1185">Reference proteome</keyword>
<accession>A0ABQ9YB35</accession>
<feature type="compositionally biased region" description="Acidic residues" evidence="1">
    <location>
        <begin position="82"/>
        <end position="92"/>
    </location>
</feature>
<comment type="caution">
    <text evidence="2">The sequence shown here is derived from an EMBL/GenBank/DDBJ whole genome shotgun (WGS) entry which is preliminary data.</text>
</comment>